<accession>A0A2U3AKK7</accession>
<keyword evidence="2" id="KW-1185">Reference proteome</keyword>
<evidence type="ECO:0000313" key="1">
    <source>
        <dbReference type="EMBL" id="PWI25051.1"/>
    </source>
</evidence>
<gene>
    <name evidence="1" type="ORF">DEX24_09910</name>
</gene>
<dbReference type="OrthoDB" id="6399948at2"/>
<comment type="caution">
    <text evidence="1">The sequence shown here is derived from an EMBL/GenBank/DDBJ whole genome shotgun (WGS) entry which is preliminary data.</text>
</comment>
<dbReference type="RefSeq" id="WP_109306277.1">
    <property type="nucleotide sequence ID" value="NZ_BJUF01000023.1"/>
</dbReference>
<dbReference type="Proteomes" id="UP000245938">
    <property type="component" value="Unassembled WGS sequence"/>
</dbReference>
<dbReference type="Gene3D" id="3.10.450.50">
    <property type="match status" value="1"/>
</dbReference>
<evidence type="ECO:0000313" key="2">
    <source>
        <dbReference type="Proteomes" id="UP000245938"/>
    </source>
</evidence>
<dbReference type="InterPro" id="IPR004027">
    <property type="entry name" value="SEC_C_motif"/>
</dbReference>
<organism evidence="1 2">
    <name type="scientific">Kurthia sibirica</name>
    <dbReference type="NCBI Taxonomy" id="202750"/>
    <lineage>
        <taxon>Bacteria</taxon>
        <taxon>Bacillati</taxon>
        <taxon>Bacillota</taxon>
        <taxon>Bacilli</taxon>
        <taxon>Bacillales</taxon>
        <taxon>Caryophanaceae</taxon>
        <taxon>Kurthia</taxon>
    </lineage>
</organism>
<dbReference type="Pfam" id="PF02810">
    <property type="entry name" value="SEC-C"/>
    <property type="match status" value="1"/>
</dbReference>
<proteinExistence type="predicted"/>
<sequence length="324" mass="37458">MIGRNDPCPCGSGKKYKKCCANKEAMTVEAVYEEEVERVLQTFYDKFPLEKDYDSYNEVIEKWHAVLSKYLDLDMVEGIAMDYFFFHEREDIWQDYLGKVIKETIRPTTAKILAQWQSPEMVFAKVISSDERYLQVEDIFSHALFNIRREGDKPVPENVHVFCFILPDDSMTEGNMLAVSSMIFFPTDHQQVFKDFMKTAKGDEKEFWLENAMTLWTKLGENGFVGNEYTDFEAEVFDKVIAYLVENDRVSQELVNLVEDFVVERQPKARKPVAIAAGAIRFGNENDYFAPIDTTIKALAEAFDVSASSMNKYYNEITAYAKTK</sequence>
<name>A0A2U3AKK7_9BACL</name>
<protein>
    <submittedName>
        <fullName evidence="1">Metal-binding protein</fullName>
    </submittedName>
</protein>
<dbReference type="SUPFAM" id="SSF103642">
    <property type="entry name" value="Sec-C motif"/>
    <property type="match status" value="1"/>
</dbReference>
<dbReference type="EMBL" id="QFVR01000012">
    <property type="protein sequence ID" value="PWI25051.1"/>
    <property type="molecule type" value="Genomic_DNA"/>
</dbReference>
<dbReference type="AlphaFoldDB" id="A0A2U3AKK7"/>
<reference evidence="1 2" key="1">
    <citation type="submission" date="2018-05" db="EMBL/GenBank/DDBJ databases">
        <title>Kurthia sibirica genome sequence.</title>
        <authorList>
            <person name="Maclea K.S."/>
            <person name="Goen A.E."/>
        </authorList>
    </citation>
    <scope>NUCLEOTIDE SEQUENCE [LARGE SCALE GENOMIC DNA]</scope>
    <source>
        <strain evidence="1 2">ATCC 49154</strain>
    </source>
</reference>